<name>A0ABU5LTS1_9SPHN</name>
<dbReference type="InterPro" id="IPR050879">
    <property type="entry name" value="Acyltransferase_3"/>
</dbReference>
<feature type="transmembrane region" description="Helical" evidence="1">
    <location>
        <begin position="252"/>
        <end position="274"/>
    </location>
</feature>
<evidence type="ECO:0000313" key="3">
    <source>
        <dbReference type="EMBL" id="MDZ7283338.1"/>
    </source>
</evidence>
<keyword evidence="1" id="KW-0812">Transmembrane</keyword>
<gene>
    <name evidence="3" type="ORF">N4G62_15020</name>
</gene>
<proteinExistence type="predicted"/>
<feature type="transmembrane region" description="Helical" evidence="1">
    <location>
        <begin position="280"/>
        <end position="297"/>
    </location>
</feature>
<dbReference type="RefSeq" id="WP_322539994.1">
    <property type="nucleotide sequence ID" value="NZ_JAOBTW010000021.1"/>
</dbReference>
<feature type="transmembrane region" description="Helical" evidence="1">
    <location>
        <begin position="131"/>
        <end position="148"/>
    </location>
</feature>
<keyword evidence="1" id="KW-0472">Membrane</keyword>
<dbReference type="Pfam" id="PF01757">
    <property type="entry name" value="Acyl_transf_3"/>
    <property type="match status" value="1"/>
</dbReference>
<keyword evidence="4" id="KW-1185">Reference proteome</keyword>
<evidence type="ECO:0000256" key="1">
    <source>
        <dbReference type="SAM" id="Phobius"/>
    </source>
</evidence>
<dbReference type="PANTHER" id="PTHR23028:SF131">
    <property type="entry name" value="BLR2367 PROTEIN"/>
    <property type="match status" value="1"/>
</dbReference>
<dbReference type="Proteomes" id="UP001292182">
    <property type="component" value="Unassembled WGS sequence"/>
</dbReference>
<feature type="transmembrane region" description="Helical" evidence="1">
    <location>
        <begin position="317"/>
        <end position="335"/>
    </location>
</feature>
<dbReference type="PANTHER" id="PTHR23028">
    <property type="entry name" value="ACETYLTRANSFERASE"/>
    <property type="match status" value="1"/>
</dbReference>
<reference evidence="4" key="1">
    <citation type="submission" date="2023-07" db="EMBL/GenBank/DDBJ databases">
        <title>Whole genome sequence analysis of rice epiphytic Sphingomonas sanguinis OsEp_Plm_15B2.</title>
        <authorList>
            <person name="Sahu K.P."/>
            <person name="Asharani P."/>
            <person name="Reddy B."/>
            <person name="Kumar A."/>
        </authorList>
    </citation>
    <scope>NUCLEOTIDE SEQUENCE [LARGE SCALE GENOMIC DNA]</scope>
    <source>
        <strain evidence="4">OsEp_Plm_15B2</strain>
    </source>
</reference>
<dbReference type="EMBL" id="JAOBTW010000021">
    <property type="protein sequence ID" value="MDZ7283338.1"/>
    <property type="molecule type" value="Genomic_DNA"/>
</dbReference>
<accession>A0ABU5LTS1</accession>
<feature type="transmembrane region" description="Helical" evidence="1">
    <location>
        <begin position="405"/>
        <end position="426"/>
    </location>
</feature>
<keyword evidence="3" id="KW-0808">Transferase</keyword>
<dbReference type="InterPro" id="IPR002656">
    <property type="entry name" value="Acyl_transf_3_dom"/>
</dbReference>
<feature type="transmembrane region" description="Helical" evidence="1">
    <location>
        <begin position="169"/>
        <end position="188"/>
    </location>
</feature>
<feature type="transmembrane region" description="Helical" evidence="1">
    <location>
        <begin position="218"/>
        <end position="245"/>
    </location>
</feature>
<protein>
    <submittedName>
        <fullName evidence="3">Acyltransferase</fullName>
    </submittedName>
</protein>
<keyword evidence="1" id="KW-1133">Transmembrane helix</keyword>
<comment type="caution">
    <text evidence="3">The sequence shown here is derived from an EMBL/GenBank/DDBJ whole genome shotgun (WGS) entry which is preliminary data.</text>
</comment>
<feature type="transmembrane region" description="Helical" evidence="1">
    <location>
        <begin position="93"/>
        <end position="111"/>
    </location>
</feature>
<feature type="transmembrane region" description="Helical" evidence="1">
    <location>
        <begin position="347"/>
        <end position="367"/>
    </location>
</feature>
<feature type="domain" description="Acyltransferase 3" evidence="2">
    <location>
        <begin position="90"/>
        <end position="422"/>
    </location>
</feature>
<dbReference type="GO" id="GO:0016746">
    <property type="term" value="F:acyltransferase activity"/>
    <property type="evidence" value="ECO:0007669"/>
    <property type="project" value="UniProtKB-KW"/>
</dbReference>
<keyword evidence="3" id="KW-0012">Acyltransferase</keyword>
<evidence type="ECO:0000313" key="4">
    <source>
        <dbReference type="Proteomes" id="UP001292182"/>
    </source>
</evidence>
<sequence>MDRSGGGRGRPCVRLVPTGRIAPAGYRIDITRITGIGSRWYASGPIAVPKGYCAIRYPPKPLMKNDILEGAGMTPLNITKSGQRPNFDTDLQILRAIAALLVVMDHSIQWMLIGMGATRADNALGFFADEMGAIGVGAFFALSGYIMLETNKRGLGSWSGALRFLIRRMLRIAPIYYVGSLAAFLLLTRTVGIRVTEMELLTSLGFVPYYSAIENPGFFPVLGVGWTLNLEMFFYLLFAGCLALFPPQKGALLLVAVICGVVVMGRGLAAIGMVGQHSILYFYSMHVMLLFAAGVLVSRFKNKIVAWAQPLARFLNFYLILAAMLAICLFFGFTVGKPDSLRKAFELSAIVLLVHAACFGIPMSGAARRLFVYLGDASYALYVFHSLFLMTIHHVWMRFGNGGHWAHFLLNVTIAIIGGVACYRLIEVPLRRGVEYPVRRWLEQRLPVRSLET</sequence>
<organism evidence="3 4">
    <name type="scientific">Sphingomonas sanguinis</name>
    <dbReference type="NCBI Taxonomy" id="33051"/>
    <lineage>
        <taxon>Bacteria</taxon>
        <taxon>Pseudomonadati</taxon>
        <taxon>Pseudomonadota</taxon>
        <taxon>Alphaproteobacteria</taxon>
        <taxon>Sphingomonadales</taxon>
        <taxon>Sphingomonadaceae</taxon>
        <taxon>Sphingomonas</taxon>
    </lineage>
</organism>
<evidence type="ECO:0000259" key="2">
    <source>
        <dbReference type="Pfam" id="PF01757"/>
    </source>
</evidence>